<reference evidence="9 10" key="1">
    <citation type="submission" date="2014-11" db="EMBL/GenBank/DDBJ databases">
        <authorList>
            <person name="Urmite Genomes Urmite Genomes"/>
        </authorList>
    </citation>
    <scope>NUCLEOTIDE SEQUENCE [LARGE SCALE GENOMIC DNA]</scope>
    <source>
        <strain evidence="9 10">Oc5</strain>
    </source>
</reference>
<keyword evidence="4 7" id="KW-0812">Transmembrane</keyword>
<feature type="transmembrane region" description="Helical" evidence="7">
    <location>
        <begin position="366"/>
        <end position="390"/>
    </location>
</feature>
<dbReference type="PANTHER" id="PTHR33362">
    <property type="entry name" value="SIALIC ACID TRAP TRANSPORTER PERMEASE PROTEIN SIAT-RELATED"/>
    <property type="match status" value="1"/>
</dbReference>
<dbReference type="EMBL" id="CDGG01000001">
    <property type="protein sequence ID" value="CEI82643.1"/>
    <property type="molecule type" value="Genomic_DNA"/>
</dbReference>
<accession>A0A0A1MHS5</accession>
<protein>
    <submittedName>
        <fullName evidence="9">Sialic acid TRAP transporter permease protein SiaT</fullName>
    </submittedName>
</protein>
<organism evidence="9 10">
    <name type="scientific">Oceanobacillus oncorhynchi</name>
    <dbReference type="NCBI Taxonomy" id="545501"/>
    <lineage>
        <taxon>Bacteria</taxon>
        <taxon>Bacillati</taxon>
        <taxon>Bacillota</taxon>
        <taxon>Bacilli</taxon>
        <taxon>Bacillales</taxon>
        <taxon>Bacillaceae</taxon>
        <taxon>Oceanobacillus</taxon>
    </lineage>
</organism>
<keyword evidence="6 7" id="KW-0472">Membrane</keyword>
<proteinExistence type="predicted"/>
<feature type="transmembrane region" description="Helical" evidence="7">
    <location>
        <begin position="410"/>
        <end position="433"/>
    </location>
</feature>
<dbReference type="GO" id="GO:0005886">
    <property type="term" value="C:plasma membrane"/>
    <property type="evidence" value="ECO:0007669"/>
    <property type="project" value="UniProtKB-SubCell"/>
</dbReference>
<dbReference type="Pfam" id="PF06808">
    <property type="entry name" value="DctM"/>
    <property type="match status" value="1"/>
</dbReference>
<evidence type="ECO:0000259" key="8">
    <source>
        <dbReference type="Pfam" id="PF06808"/>
    </source>
</evidence>
<feature type="transmembrane region" description="Helical" evidence="7">
    <location>
        <begin position="225"/>
        <end position="246"/>
    </location>
</feature>
<dbReference type="NCBIfam" id="TIGR00786">
    <property type="entry name" value="dctM"/>
    <property type="match status" value="1"/>
</dbReference>
<gene>
    <name evidence="9" type="primary">siaT_7</name>
    <name evidence="9" type="ORF">BN997_02526</name>
</gene>
<keyword evidence="5 7" id="KW-1133">Transmembrane helix</keyword>
<dbReference type="Proteomes" id="UP000040453">
    <property type="component" value="Unassembled WGS sequence"/>
</dbReference>
<evidence type="ECO:0000256" key="1">
    <source>
        <dbReference type="ARBA" id="ARBA00004429"/>
    </source>
</evidence>
<feature type="transmembrane region" description="Helical" evidence="7">
    <location>
        <begin position="143"/>
        <end position="167"/>
    </location>
</feature>
<feature type="transmembrane region" description="Helical" evidence="7">
    <location>
        <begin position="287"/>
        <end position="306"/>
    </location>
</feature>
<dbReference type="PANTHER" id="PTHR33362:SF7">
    <property type="entry name" value="SLL1103 PROTEIN"/>
    <property type="match status" value="1"/>
</dbReference>
<dbReference type="InterPro" id="IPR004681">
    <property type="entry name" value="TRAP_DctM"/>
</dbReference>
<evidence type="ECO:0000256" key="5">
    <source>
        <dbReference type="ARBA" id="ARBA00022989"/>
    </source>
</evidence>
<dbReference type="RefSeq" id="WP_042532617.1">
    <property type="nucleotide sequence ID" value="NZ_CDGG01000001.1"/>
</dbReference>
<feature type="domain" description="TRAP C4-dicarboxylate transport system permease DctM subunit" evidence="8">
    <location>
        <begin position="10"/>
        <end position="429"/>
    </location>
</feature>
<dbReference type="InterPro" id="IPR010656">
    <property type="entry name" value="DctM"/>
</dbReference>
<dbReference type="OrthoDB" id="9785600at2"/>
<dbReference type="STRING" id="545501.BN997_02526"/>
<dbReference type="AlphaFoldDB" id="A0A0A1MHS5"/>
<keyword evidence="3" id="KW-0997">Cell inner membrane</keyword>
<feature type="transmembrane region" description="Helical" evidence="7">
    <location>
        <begin position="179"/>
        <end position="198"/>
    </location>
</feature>
<feature type="transmembrane region" description="Helical" evidence="7">
    <location>
        <begin position="252"/>
        <end position="267"/>
    </location>
</feature>
<evidence type="ECO:0000256" key="4">
    <source>
        <dbReference type="ARBA" id="ARBA00022692"/>
    </source>
</evidence>
<feature type="transmembrane region" description="Helical" evidence="7">
    <location>
        <begin position="98"/>
        <end position="131"/>
    </location>
</feature>
<keyword evidence="2" id="KW-1003">Cell membrane</keyword>
<comment type="subcellular location">
    <subcellularLocation>
        <location evidence="1">Cell inner membrane</location>
        <topology evidence="1">Multi-pass membrane protein</topology>
    </subcellularLocation>
</comment>
<evidence type="ECO:0000256" key="2">
    <source>
        <dbReference type="ARBA" id="ARBA00022475"/>
    </source>
</evidence>
<sequence>MAEILAILLFVGLILGLMTGHPIAFVLGGLALIFGLIGWGPQSVSIFVNGIYDIMNNYTLVAIPLFTFMANLLAGSKIAEGLFESLRYLLGGLRGGVALAIVIVSTVFAATTGVVGASVLTMGVLGIPVLLKYGYNKSLSAGVVAAGGTLGILIPPSIMLIVMGAQAQVSVGDLFKSTIVPGLLLAFFYAVYVLFICWKNPDYGPALTEEEAAAMPIRKRITGSLVNLVPPLILILAVLGTIYTGVATPTEASGVGAFVAFLMTIFYRKYSLKMLTEAMYETAKTTAMVLIIMIGATAFASMFLSLNGAGVIQGFVDTLGLNQWGIFIFMMVLVFILGMFLDWVGIIMIIFPIFMPLIQMHDFNMIWVVTCIAVLLQTSFLTPPFGHALFYTQGVVKGQITTAEIYRGVVPFILIIIFVLILTLVFPQLVLWLPSIFSN</sequence>
<evidence type="ECO:0000313" key="9">
    <source>
        <dbReference type="EMBL" id="CEI82643.1"/>
    </source>
</evidence>
<evidence type="ECO:0000256" key="7">
    <source>
        <dbReference type="SAM" id="Phobius"/>
    </source>
</evidence>
<feature type="transmembrane region" description="Helical" evidence="7">
    <location>
        <begin position="326"/>
        <end position="354"/>
    </location>
</feature>
<feature type="transmembrane region" description="Helical" evidence="7">
    <location>
        <begin position="58"/>
        <end position="78"/>
    </location>
</feature>
<evidence type="ECO:0000256" key="3">
    <source>
        <dbReference type="ARBA" id="ARBA00022519"/>
    </source>
</evidence>
<name>A0A0A1MHS5_9BACI</name>
<evidence type="ECO:0000256" key="6">
    <source>
        <dbReference type="ARBA" id="ARBA00023136"/>
    </source>
</evidence>
<dbReference type="GO" id="GO:0022857">
    <property type="term" value="F:transmembrane transporter activity"/>
    <property type="evidence" value="ECO:0007669"/>
    <property type="project" value="TreeGrafter"/>
</dbReference>
<dbReference type="PIRSF" id="PIRSF006066">
    <property type="entry name" value="HI0050"/>
    <property type="match status" value="1"/>
</dbReference>
<evidence type="ECO:0000313" key="10">
    <source>
        <dbReference type="Proteomes" id="UP000040453"/>
    </source>
</evidence>
<keyword evidence="10" id="KW-1185">Reference proteome</keyword>